<dbReference type="RefSeq" id="XP_053590624.1">
    <property type="nucleotide sequence ID" value="XM_053726430.1"/>
</dbReference>
<evidence type="ECO:0000256" key="2">
    <source>
        <dbReference type="SAM" id="Phobius"/>
    </source>
</evidence>
<evidence type="ECO:0000313" key="4">
    <source>
        <dbReference type="Proteomes" id="UP000483820"/>
    </source>
</evidence>
<comment type="caution">
    <text evidence="3">The sequence shown here is derived from an EMBL/GenBank/DDBJ whole genome shotgun (WGS) entry which is preliminary data.</text>
</comment>
<gene>
    <name evidence="3" type="ORF">GCK72_007759</name>
</gene>
<dbReference type="AlphaFoldDB" id="A0A6A5HI33"/>
<keyword evidence="2" id="KW-0472">Membrane</keyword>
<evidence type="ECO:0000256" key="1">
    <source>
        <dbReference type="SAM" id="MobiDB-lite"/>
    </source>
</evidence>
<name>A0A6A5HI33_CAERE</name>
<keyword evidence="2" id="KW-0812">Transmembrane</keyword>
<dbReference type="KEGG" id="crq:GCK72_007759"/>
<keyword evidence="2" id="KW-1133">Transmembrane helix</keyword>
<sequence length="97" mass="11173">MIHETDNCQIYFKSDAYKNCDASCQSTSEQYHVCCEIYDYCSFYSTTWFFWCMVVIFIALIVGSVITCVLRYLRMQRGSGGGGDLEDVENSKTDETH</sequence>
<organism evidence="3 4">
    <name type="scientific">Caenorhabditis remanei</name>
    <name type="common">Caenorhabditis vulgaris</name>
    <dbReference type="NCBI Taxonomy" id="31234"/>
    <lineage>
        <taxon>Eukaryota</taxon>
        <taxon>Metazoa</taxon>
        <taxon>Ecdysozoa</taxon>
        <taxon>Nematoda</taxon>
        <taxon>Chromadorea</taxon>
        <taxon>Rhabditida</taxon>
        <taxon>Rhabditina</taxon>
        <taxon>Rhabditomorpha</taxon>
        <taxon>Rhabditoidea</taxon>
        <taxon>Rhabditidae</taxon>
        <taxon>Peloderinae</taxon>
        <taxon>Caenorhabditis</taxon>
    </lineage>
</organism>
<protein>
    <submittedName>
        <fullName evidence="3">Uncharacterized protein</fullName>
    </submittedName>
</protein>
<dbReference type="EMBL" id="WUAV01000002">
    <property type="protein sequence ID" value="KAF1767800.1"/>
    <property type="molecule type" value="Genomic_DNA"/>
</dbReference>
<reference evidence="3 4" key="1">
    <citation type="submission" date="2019-12" db="EMBL/GenBank/DDBJ databases">
        <title>Chromosome-level assembly of the Caenorhabditis remanei genome.</title>
        <authorList>
            <person name="Teterina A.A."/>
            <person name="Willis J.H."/>
            <person name="Phillips P.C."/>
        </authorList>
    </citation>
    <scope>NUCLEOTIDE SEQUENCE [LARGE SCALE GENOMIC DNA]</scope>
    <source>
        <strain evidence="3 4">PX506</strain>
        <tissue evidence="3">Whole organism</tissue>
    </source>
</reference>
<accession>A0A6A5HI33</accession>
<dbReference type="CTD" id="78774520"/>
<feature type="region of interest" description="Disordered" evidence="1">
    <location>
        <begin position="76"/>
        <end position="97"/>
    </location>
</feature>
<proteinExistence type="predicted"/>
<dbReference type="GeneID" id="78774520"/>
<evidence type="ECO:0000313" key="3">
    <source>
        <dbReference type="EMBL" id="KAF1767800.1"/>
    </source>
</evidence>
<dbReference type="Proteomes" id="UP000483820">
    <property type="component" value="Chromosome II"/>
</dbReference>
<feature type="transmembrane region" description="Helical" evidence="2">
    <location>
        <begin position="48"/>
        <end position="70"/>
    </location>
</feature>